<dbReference type="AlphaFoldDB" id="F4KVP6"/>
<dbReference type="RefSeq" id="WP_013767041.1">
    <property type="nucleotide sequence ID" value="NC_015510.1"/>
</dbReference>
<protein>
    <recommendedName>
        <fullName evidence="3">Dockerin domain-containing protein</fullName>
    </recommendedName>
</protein>
<dbReference type="eggNOG" id="COG3210">
    <property type="taxonomic scope" value="Bacteria"/>
</dbReference>
<organism evidence="1 2">
    <name type="scientific">Haliscomenobacter hydrossis (strain ATCC 27775 / DSM 1100 / LMG 10767 / O)</name>
    <dbReference type="NCBI Taxonomy" id="760192"/>
    <lineage>
        <taxon>Bacteria</taxon>
        <taxon>Pseudomonadati</taxon>
        <taxon>Bacteroidota</taxon>
        <taxon>Saprospiria</taxon>
        <taxon>Saprospirales</taxon>
        <taxon>Haliscomenobacteraceae</taxon>
        <taxon>Haliscomenobacter</taxon>
    </lineage>
</organism>
<dbReference type="STRING" id="760192.Halhy_4668"/>
<dbReference type="OrthoDB" id="9805017at2"/>
<dbReference type="GO" id="GO:0000272">
    <property type="term" value="P:polysaccharide catabolic process"/>
    <property type="evidence" value="ECO:0007669"/>
    <property type="project" value="InterPro"/>
</dbReference>
<sequence length="716" mass="80833">MKNYYFLAILAVVFSSFLVPLVAQTGYIRFIENSENTIRSAHYNTAVPVETLVQSDLAKLYIRRLVEPHHEAIYVQRGYDRNQDGQLNQLDGFELIAEEKFSPWGYQMELMPCGEKESMYIEVRAMQQDSTPVYLQKMLTPGDRYVPWPKCVAPFKVYVSAAQDKVLIRAKDLIQGRLYDDCLPSGAARDTTISPLIEKFSVTPWYIEQANRRPDSSQHSIQLSCAQKHAPTLLSVFAWDASGNYQRCVTQVEIIDTLGICPPYSGLSINDSLELKLIQSFSQLRPLVPAGQLAEPHDSLQHFKTFQVRRSIRKTNLTAWLTLGYDRNQDGQLDENDGMDVNEDGDIADEGEFFQHDGEFVISPLMDSLPLFCTDFGDSLYLELWALDTNGKRTIAKRWLELYAPGYFVSYKIGVSTELKLNPNASSDDERGMSFVVVQDFLTSPFYTCQDGITEPDEWGRQLLMTSIGRYGQVADSNIDTVTLDCCDNAAGYALLNIYAWNKTTKFTHAALVTYAEAYDYKNFCGPYPCGKKSSRQSIFGHVKSQTGSLMAGVNLRMEATGIAPISQNTQVGQTKFSFFEPRGSISSYRHVIPSKNDDILNGVSTLDLIQIQKHILNIKPFHSPYQYIAADINRSGSVTTLDMIQLRKVILNIEPKFVNNSSWRFLDENHIFQNPADPLKEYLPESIRVAYLGNPRHIGFIGIKIGDVNNSATIK</sequence>
<evidence type="ECO:0000313" key="2">
    <source>
        <dbReference type="Proteomes" id="UP000008461"/>
    </source>
</evidence>
<dbReference type="PROSITE" id="PS00018">
    <property type="entry name" value="EF_HAND_1"/>
    <property type="match status" value="1"/>
</dbReference>
<dbReference type="EMBL" id="CP002691">
    <property type="protein sequence ID" value="AEE52503.1"/>
    <property type="molecule type" value="Genomic_DNA"/>
</dbReference>
<dbReference type="InterPro" id="IPR018247">
    <property type="entry name" value="EF_Hand_1_Ca_BS"/>
</dbReference>
<dbReference type="Gene3D" id="1.10.1330.10">
    <property type="entry name" value="Dockerin domain"/>
    <property type="match status" value="1"/>
</dbReference>
<dbReference type="HOGENOM" id="CLU_385780_0_0_10"/>
<evidence type="ECO:0000313" key="1">
    <source>
        <dbReference type="EMBL" id="AEE52503.1"/>
    </source>
</evidence>
<proteinExistence type="predicted"/>
<reference key="2">
    <citation type="submission" date="2011-04" db="EMBL/GenBank/DDBJ databases">
        <title>Complete sequence of chromosome of Haliscomenobacter hydrossis DSM 1100.</title>
        <authorList>
            <consortium name="US DOE Joint Genome Institute (JGI-PGF)"/>
            <person name="Lucas S."/>
            <person name="Han J."/>
            <person name="Lapidus A."/>
            <person name="Bruce D."/>
            <person name="Goodwin L."/>
            <person name="Pitluck S."/>
            <person name="Peters L."/>
            <person name="Kyrpides N."/>
            <person name="Mavromatis K."/>
            <person name="Ivanova N."/>
            <person name="Ovchinnikova G."/>
            <person name="Pagani I."/>
            <person name="Daligault H."/>
            <person name="Detter J.C."/>
            <person name="Han C."/>
            <person name="Land M."/>
            <person name="Hauser L."/>
            <person name="Markowitz V."/>
            <person name="Cheng J.-F."/>
            <person name="Hugenholtz P."/>
            <person name="Woyke T."/>
            <person name="Wu D."/>
            <person name="Verbarg S."/>
            <person name="Frueling A."/>
            <person name="Brambilla E."/>
            <person name="Klenk H.-P."/>
            <person name="Eisen J.A."/>
        </authorList>
    </citation>
    <scope>NUCLEOTIDE SEQUENCE</scope>
    <source>
        <strain>DSM 1100</strain>
    </source>
</reference>
<dbReference type="InterPro" id="IPR036439">
    <property type="entry name" value="Dockerin_dom_sf"/>
</dbReference>
<dbReference type="Proteomes" id="UP000008461">
    <property type="component" value="Chromosome"/>
</dbReference>
<accession>F4KVP6</accession>
<name>F4KVP6_HALH1</name>
<keyword evidence="2" id="KW-1185">Reference proteome</keyword>
<dbReference type="SUPFAM" id="SSF63446">
    <property type="entry name" value="Type I dockerin domain"/>
    <property type="match status" value="1"/>
</dbReference>
<dbReference type="KEGG" id="hhy:Halhy_4668"/>
<gene>
    <name evidence="1" type="ordered locus">Halhy_4668</name>
</gene>
<reference evidence="1 2" key="1">
    <citation type="journal article" date="2011" name="Stand. Genomic Sci.">
        <title>Complete genome sequence of Haliscomenobacter hydrossis type strain (O).</title>
        <authorList>
            <consortium name="US DOE Joint Genome Institute (JGI-PGF)"/>
            <person name="Daligault H."/>
            <person name="Lapidus A."/>
            <person name="Zeytun A."/>
            <person name="Nolan M."/>
            <person name="Lucas S."/>
            <person name="Del Rio T.G."/>
            <person name="Tice H."/>
            <person name="Cheng J.F."/>
            <person name="Tapia R."/>
            <person name="Han C."/>
            <person name="Goodwin L."/>
            <person name="Pitluck S."/>
            <person name="Liolios K."/>
            <person name="Pagani I."/>
            <person name="Ivanova N."/>
            <person name="Huntemann M."/>
            <person name="Mavromatis K."/>
            <person name="Mikhailova N."/>
            <person name="Pati A."/>
            <person name="Chen A."/>
            <person name="Palaniappan K."/>
            <person name="Land M."/>
            <person name="Hauser L."/>
            <person name="Brambilla E.M."/>
            <person name="Rohde M."/>
            <person name="Verbarg S."/>
            <person name="Goker M."/>
            <person name="Bristow J."/>
            <person name="Eisen J.A."/>
            <person name="Markowitz V."/>
            <person name="Hugenholtz P."/>
            <person name="Kyrpides N.C."/>
            <person name="Klenk H.P."/>
            <person name="Woyke T."/>
        </authorList>
    </citation>
    <scope>NUCLEOTIDE SEQUENCE [LARGE SCALE GENOMIC DNA]</scope>
    <source>
        <strain evidence="2">ATCC 27775 / DSM 1100 / LMG 10767 / O</strain>
    </source>
</reference>
<dbReference type="CDD" id="cd14252">
    <property type="entry name" value="Dockerin_like"/>
    <property type="match status" value="1"/>
</dbReference>
<evidence type="ECO:0008006" key="3">
    <source>
        <dbReference type="Google" id="ProtNLM"/>
    </source>
</evidence>